<gene>
    <name evidence="3" type="ORF">V6N12_030381</name>
</gene>
<keyword evidence="1" id="KW-1133">Transmembrane helix</keyword>
<dbReference type="InterPro" id="IPR015943">
    <property type="entry name" value="WD40/YVTN_repeat-like_dom_sf"/>
</dbReference>
<evidence type="ECO:0000256" key="1">
    <source>
        <dbReference type="SAM" id="Phobius"/>
    </source>
</evidence>
<reference evidence="3 4" key="1">
    <citation type="journal article" date="2024" name="G3 (Bethesda)">
        <title>Genome assembly of Hibiscus sabdariffa L. provides insights into metabolisms of medicinal natural products.</title>
        <authorList>
            <person name="Kim T."/>
        </authorList>
    </citation>
    <scope>NUCLEOTIDE SEQUENCE [LARGE SCALE GENOMIC DNA]</scope>
    <source>
        <strain evidence="3">TK-2024</strain>
        <tissue evidence="3">Old leaves</tissue>
    </source>
</reference>
<keyword evidence="1" id="KW-0472">Membrane</keyword>
<dbReference type="InterPro" id="IPR050358">
    <property type="entry name" value="RSE1/DDB1/CFT1"/>
</dbReference>
<dbReference type="InterPro" id="IPR004871">
    <property type="entry name" value="RSE1/DDB1/CPSF1_C"/>
</dbReference>
<sequence length="97" mass="10994">MNSERTTDVERGWLEMAGEYYLGEFVNRFRHGSLVMRSPDSDVVQIPTVIFGTVNGVIGVVASLLHEQFIFLEKLQSSLRKVIKGVGGLSHEQWRRS</sequence>
<dbReference type="PANTHER" id="PTHR10644">
    <property type="entry name" value="DNA REPAIR/RNA PROCESSING CPSF FAMILY"/>
    <property type="match status" value="1"/>
</dbReference>
<dbReference type="Gene3D" id="1.10.150.910">
    <property type="match status" value="1"/>
</dbReference>
<evidence type="ECO:0000313" key="3">
    <source>
        <dbReference type="EMBL" id="KAK8512973.1"/>
    </source>
</evidence>
<protein>
    <recommendedName>
        <fullName evidence="2">RSE1/DDB1/CPSF1 C-terminal domain-containing protein</fullName>
    </recommendedName>
</protein>
<feature type="domain" description="RSE1/DDB1/CPSF1 C-terminal" evidence="2">
    <location>
        <begin position="7"/>
        <end position="96"/>
    </location>
</feature>
<keyword evidence="1" id="KW-0812">Transmembrane</keyword>
<comment type="caution">
    <text evidence="3">The sequence shown here is derived from an EMBL/GenBank/DDBJ whole genome shotgun (WGS) entry which is preliminary data.</text>
</comment>
<organism evidence="3 4">
    <name type="scientific">Hibiscus sabdariffa</name>
    <name type="common">roselle</name>
    <dbReference type="NCBI Taxonomy" id="183260"/>
    <lineage>
        <taxon>Eukaryota</taxon>
        <taxon>Viridiplantae</taxon>
        <taxon>Streptophyta</taxon>
        <taxon>Embryophyta</taxon>
        <taxon>Tracheophyta</taxon>
        <taxon>Spermatophyta</taxon>
        <taxon>Magnoliopsida</taxon>
        <taxon>eudicotyledons</taxon>
        <taxon>Gunneridae</taxon>
        <taxon>Pentapetalae</taxon>
        <taxon>rosids</taxon>
        <taxon>malvids</taxon>
        <taxon>Malvales</taxon>
        <taxon>Malvaceae</taxon>
        <taxon>Malvoideae</taxon>
        <taxon>Hibiscus</taxon>
    </lineage>
</organism>
<keyword evidence="4" id="KW-1185">Reference proteome</keyword>
<dbReference type="Gene3D" id="2.130.10.10">
    <property type="entry name" value="YVTN repeat-like/Quinoprotein amine dehydrogenase"/>
    <property type="match status" value="1"/>
</dbReference>
<dbReference type="Pfam" id="PF03178">
    <property type="entry name" value="CPSF_A"/>
    <property type="match status" value="1"/>
</dbReference>
<name>A0ABR2C0T4_9ROSI</name>
<dbReference type="Proteomes" id="UP001472677">
    <property type="component" value="Unassembled WGS sequence"/>
</dbReference>
<dbReference type="EMBL" id="JBBPBM010000071">
    <property type="protein sequence ID" value="KAK8512973.1"/>
    <property type="molecule type" value="Genomic_DNA"/>
</dbReference>
<evidence type="ECO:0000259" key="2">
    <source>
        <dbReference type="Pfam" id="PF03178"/>
    </source>
</evidence>
<feature type="transmembrane region" description="Helical" evidence="1">
    <location>
        <begin position="44"/>
        <end position="65"/>
    </location>
</feature>
<evidence type="ECO:0000313" key="4">
    <source>
        <dbReference type="Proteomes" id="UP001472677"/>
    </source>
</evidence>
<proteinExistence type="predicted"/>
<accession>A0ABR2C0T4</accession>